<gene>
    <name evidence="2" type="ORF">X474_16305</name>
</gene>
<sequence>MEKIFEKQGNIEKGADASETGDGFLGGADLSIESDVKLTLYRFARIDVPVNSAGVVANV</sequence>
<protein>
    <submittedName>
        <fullName evidence="2">Uncharacterized protein</fullName>
    </submittedName>
</protein>
<keyword evidence="3" id="KW-1185">Reference proteome</keyword>
<organism evidence="2 3">
    <name type="scientific">Dethiosulfatarculus sandiegensis</name>
    <dbReference type="NCBI Taxonomy" id="1429043"/>
    <lineage>
        <taxon>Bacteria</taxon>
        <taxon>Pseudomonadati</taxon>
        <taxon>Thermodesulfobacteriota</taxon>
        <taxon>Desulfarculia</taxon>
        <taxon>Desulfarculales</taxon>
        <taxon>Desulfarculaceae</taxon>
        <taxon>Dethiosulfatarculus</taxon>
    </lineage>
</organism>
<comment type="caution">
    <text evidence="2">The sequence shown here is derived from an EMBL/GenBank/DDBJ whole genome shotgun (WGS) entry which is preliminary data.</text>
</comment>
<dbReference type="RefSeq" id="WP_044349938.1">
    <property type="nucleotide sequence ID" value="NZ_AZAC01000020.1"/>
</dbReference>
<evidence type="ECO:0000256" key="1">
    <source>
        <dbReference type="SAM" id="MobiDB-lite"/>
    </source>
</evidence>
<name>A0A0D2J4I6_9BACT</name>
<accession>A0A0D2J4I6</accession>
<dbReference type="EMBL" id="AZAC01000020">
    <property type="protein sequence ID" value="KIX13004.1"/>
    <property type="molecule type" value="Genomic_DNA"/>
</dbReference>
<feature type="compositionally biased region" description="Basic and acidic residues" evidence="1">
    <location>
        <begin position="1"/>
        <end position="16"/>
    </location>
</feature>
<evidence type="ECO:0000313" key="2">
    <source>
        <dbReference type="EMBL" id="KIX13004.1"/>
    </source>
</evidence>
<feature type="region of interest" description="Disordered" evidence="1">
    <location>
        <begin position="1"/>
        <end position="22"/>
    </location>
</feature>
<dbReference type="Proteomes" id="UP000032233">
    <property type="component" value="Unassembled WGS sequence"/>
</dbReference>
<dbReference type="STRING" id="1429043.X474_16305"/>
<proteinExistence type="predicted"/>
<evidence type="ECO:0000313" key="3">
    <source>
        <dbReference type="Proteomes" id="UP000032233"/>
    </source>
</evidence>
<dbReference type="InParanoid" id="A0A0D2J4I6"/>
<reference evidence="2 3" key="1">
    <citation type="submission" date="2013-11" db="EMBL/GenBank/DDBJ databases">
        <title>Metagenomic analysis of a methanogenic consortium involved in long chain n-alkane degradation.</title>
        <authorList>
            <person name="Davidova I.A."/>
            <person name="Callaghan A.V."/>
            <person name="Wawrik B."/>
            <person name="Pruitt S."/>
            <person name="Marks C."/>
            <person name="Duncan K.E."/>
            <person name="Suflita J.M."/>
        </authorList>
    </citation>
    <scope>NUCLEOTIDE SEQUENCE [LARGE SCALE GENOMIC DNA]</scope>
    <source>
        <strain evidence="2 3">SPR</strain>
    </source>
</reference>
<dbReference type="AlphaFoldDB" id="A0A0D2J4I6"/>